<dbReference type="FunFam" id="6.10.250.3250:FF:000001">
    <property type="entry name" value="60S ribosomal protein L13a"/>
    <property type="match status" value="1"/>
</dbReference>
<dbReference type="InterPro" id="IPR036899">
    <property type="entry name" value="Ribosomal_uL13_sf"/>
</dbReference>
<evidence type="ECO:0000313" key="7">
    <source>
        <dbReference type="Proteomes" id="UP000241890"/>
    </source>
</evidence>
<gene>
    <name evidence="6" type="ORF">FCC1311_091102</name>
</gene>
<evidence type="ECO:0000256" key="5">
    <source>
        <dbReference type="SAM" id="MobiDB-lite"/>
    </source>
</evidence>
<dbReference type="GO" id="GO:0003729">
    <property type="term" value="F:mRNA binding"/>
    <property type="evidence" value="ECO:0007669"/>
    <property type="project" value="TreeGrafter"/>
</dbReference>
<dbReference type="Gene3D" id="6.10.250.3250">
    <property type="match status" value="1"/>
</dbReference>
<comment type="similarity">
    <text evidence="1 4">Belongs to the universal ribosomal protein uL13 family.</text>
</comment>
<dbReference type="HAMAP" id="MF_01366">
    <property type="entry name" value="Ribosomal_uL13"/>
    <property type="match status" value="1"/>
</dbReference>
<dbReference type="GO" id="GO:0006412">
    <property type="term" value="P:translation"/>
    <property type="evidence" value="ECO:0007669"/>
    <property type="project" value="InterPro"/>
</dbReference>
<dbReference type="Gene3D" id="3.90.1180.10">
    <property type="entry name" value="Ribosomal protein L13"/>
    <property type="match status" value="1"/>
</dbReference>
<reference evidence="6 7" key="1">
    <citation type="submission" date="2017-12" db="EMBL/GenBank/DDBJ databases">
        <title>Sequencing, de novo assembly and annotation of complete genome of a new Thraustochytrid species, strain FCC1311.</title>
        <authorList>
            <person name="Sedici K."/>
            <person name="Godart F."/>
            <person name="Aiese Cigliano R."/>
            <person name="Sanseverino W."/>
            <person name="Barakat M."/>
            <person name="Ortet P."/>
            <person name="Marechal E."/>
            <person name="Cagnac O."/>
            <person name="Amato A."/>
        </authorList>
    </citation>
    <scope>NUCLEOTIDE SEQUENCE [LARGE SCALE GENOMIC DNA]</scope>
</reference>
<evidence type="ECO:0000256" key="2">
    <source>
        <dbReference type="ARBA" id="ARBA00022980"/>
    </source>
</evidence>
<dbReference type="GO" id="GO:0003735">
    <property type="term" value="F:structural constituent of ribosome"/>
    <property type="evidence" value="ECO:0007669"/>
    <property type="project" value="InterPro"/>
</dbReference>
<evidence type="ECO:0000256" key="4">
    <source>
        <dbReference type="RuleBase" id="RU003877"/>
    </source>
</evidence>
<name>A0A2R5GQJ6_9STRA</name>
<comment type="caution">
    <text evidence="6">The sequence shown here is derived from an EMBL/GenBank/DDBJ whole genome shotgun (WGS) entry which is preliminary data.</text>
</comment>
<evidence type="ECO:0000313" key="6">
    <source>
        <dbReference type="EMBL" id="GBG32885.1"/>
    </source>
</evidence>
<dbReference type="PROSITE" id="PS00783">
    <property type="entry name" value="RIBOSOMAL_L13"/>
    <property type="match status" value="1"/>
</dbReference>
<dbReference type="EMBL" id="BEYU01000134">
    <property type="protein sequence ID" value="GBG32885.1"/>
    <property type="molecule type" value="Genomic_DNA"/>
</dbReference>
<dbReference type="Pfam" id="PF00572">
    <property type="entry name" value="Ribosomal_L13"/>
    <property type="match status" value="1"/>
</dbReference>
<dbReference type="GO" id="GO:0017148">
    <property type="term" value="P:negative regulation of translation"/>
    <property type="evidence" value="ECO:0007669"/>
    <property type="project" value="TreeGrafter"/>
</dbReference>
<dbReference type="InParanoid" id="A0A2R5GQJ6"/>
<dbReference type="SUPFAM" id="SSF52161">
    <property type="entry name" value="Ribosomal protein L13"/>
    <property type="match status" value="1"/>
</dbReference>
<protein>
    <submittedName>
        <fullName evidence="6">60S ribosomal protein L13a</fullName>
    </submittedName>
</protein>
<dbReference type="InterPro" id="IPR023563">
    <property type="entry name" value="Ribosomal_uL13_CS"/>
</dbReference>
<organism evidence="6 7">
    <name type="scientific">Hondaea fermentalgiana</name>
    <dbReference type="NCBI Taxonomy" id="2315210"/>
    <lineage>
        <taxon>Eukaryota</taxon>
        <taxon>Sar</taxon>
        <taxon>Stramenopiles</taxon>
        <taxon>Bigyra</taxon>
        <taxon>Labyrinthulomycetes</taxon>
        <taxon>Thraustochytrida</taxon>
        <taxon>Thraustochytriidae</taxon>
        <taxon>Hondaea</taxon>
    </lineage>
</organism>
<dbReference type="FunFam" id="3.90.1180.10:FF:000009">
    <property type="entry name" value="60S ribosomal protein L13a"/>
    <property type="match status" value="1"/>
</dbReference>
<dbReference type="PANTHER" id="PTHR11545">
    <property type="entry name" value="RIBOSOMAL PROTEIN L13"/>
    <property type="match status" value="1"/>
</dbReference>
<accession>A0A2R5GQJ6</accession>
<keyword evidence="3 4" id="KW-0687">Ribonucleoprotein</keyword>
<dbReference type="PANTHER" id="PTHR11545:SF3">
    <property type="entry name" value="LARGE RIBOSOMAL SUBUNIT PROTEIN UL13"/>
    <property type="match status" value="1"/>
</dbReference>
<dbReference type="InterPro" id="IPR005822">
    <property type="entry name" value="Ribosomal_uL13"/>
</dbReference>
<dbReference type="OrthoDB" id="1882297at2759"/>
<dbReference type="FunCoup" id="A0A2R5GQJ6">
    <property type="interactions" value="371"/>
</dbReference>
<dbReference type="NCBIfam" id="TIGR01077">
    <property type="entry name" value="L13_A_E"/>
    <property type="match status" value="1"/>
</dbReference>
<evidence type="ECO:0000256" key="3">
    <source>
        <dbReference type="ARBA" id="ARBA00023274"/>
    </source>
</evidence>
<feature type="region of interest" description="Disordered" evidence="5">
    <location>
        <begin position="180"/>
        <end position="199"/>
    </location>
</feature>
<sequence length="199" mass="23038">MFERVIVVDCRGHLMGRLASIIAKELLCGQRVVAVRCEELEISGHKWRNRIKLENKFNKKMNSNPERGPFSLRSPKQQLTRMIRGMIPHKTARGKAAMIRLKAFEGIPHPYDRMKRMVIPEALKVLRLRPGRKSTNLGELTASYGWKHKEVVATLEEKRKVKSAAYYERKVADQKLLKQAREEADIPEDAKQTLEQFGY</sequence>
<dbReference type="CDD" id="cd00392">
    <property type="entry name" value="Ribosomal_L13"/>
    <property type="match status" value="1"/>
</dbReference>
<evidence type="ECO:0000256" key="1">
    <source>
        <dbReference type="ARBA" id="ARBA00006227"/>
    </source>
</evidence>
<keyword evidence="7" id="KW-1185">Reference proteome</keyword>
<keyword evidence="2 4" id="KW-0689">Ribosomal protein</keyword>
<dbReference type="Proteomes" id="UP000241890">
    <property type="component" value="Unassembled WGS sequence"/>
</dbReference>
<dbReference type="AlphaFoldDB" id="A0A2R5GQJ6"/>
<feature type="compositionally biased region" description="Basic and acidic residues" evidence="5">
    <location>
        <begin position="180"/>
        <end position="192"/>
    </location>
</feature>
<proteinExistence type="inferred from homology"/>
<dbReference type="InterPro" id="IPR005755">
    <property type="entry name" value="Ribosomal_uL13_euk/arc"/>
</dbReference>
<dbReference type="GO" id="GO:0022625">
    <property type="term" value="C:cytosolic large ribosomal subunit"/>
    <property type="evidence" value="ECO:0007669"/>
    <property type="project" value="TreeGrafter"/>
</dbReference>